<dbReference type="OrthoDB" id="6346437at2759"/>
<accession>A0A0A1WGG2</accession>
<feature type="domain" description="BED-type" evidence="5">
    <location>
        <begin position="21"/>
        <end position="64"/>
    </location>
</feature>
<evidence type="ECO:0000256" key="3">
    <source>
        <dbReference type="ARBA" id="ARBA00022833"/>
    </source>
</evidence>
<evidence type="ECO:0000256" key="2">
    <source>
        <dbReference type="ARBA" id="ARBA00022771"/>
    </source>
</evidence>
<keyword evidence="3" id="KW-0862">Zinc</keyword>
<dbReference type="InterPro" id="IPR036236">
    <property type="entry name" value="Znf_C2H2_sf"/>
</dbReference>
<dbReference type="EMBL" id="GBXI01016183">
    <property type="protein sequence ID" value="JAC98108.1"/>
    <property type="molecule type" value="Transcribed_RNA"/>
</dbReference>
<evidence type="ECO:0000313" key="6">
    <source>
        <dbReference type="EMBL" id="JAC98108.1"/>
    </source>
</evidence>
<reference evidence="6" key="2">
    <citation type="journal article" date="2015" name="Gigascience">
        <title>Reconstructing a comprehensive transcriptome assembly of a white-pupal translocated strain of the pest fruit fly Bactrocera cucurbitae.</title>
        <authorList>
            <person name="Sim S.B."/>
            <person name="Calla B."/>
            <person name="Hall B."/>
            <person name="DeRego T."/>
            <person name="Geib S.M."/>
        </authorList>
    </citation>
    <scope>NUCLEOTIDE SEQUENCE</scope>
</reference>
<proteinExistence type="predicted"/>
<dbReference type="AlphaFoldDB" id="A0A0A1WGG2"/>
<dbReference type="GO" id="GO:0003677">
    <property type="term" value="F:DNA binding"/>
    <property type="evidence" value="ECO:0007669"/>
    <property type="project" value="InterPro"/>
</dbReference>
<sequence>MSTVSADYDDQQTDISLGVRKKVSIVWRYFEKLDRLRVRCRLCRHEQNYQGTTGNILRHLKNKHNIDATLKGQQANPNLVSKYVNEIDEKSNVRTADEDCSENEFLKIEPADVSSPSRRVSDMRSKGTLSQEVLDPYTDNALFHNYVDEPPSKSNVSNMEGTTKYSVEEERIMAEIEYFREKAGYYRMQKNLVALQAKKIKYELKQL</sequence>
<dbReference type="Pfam" id="PF02892">
    <property type="entry name" value="zf-BED"/>
    <property type="match status" value="1"/>
</dbReference>
<dbReference type="SMART" id="SM00614">
    <property type="entry name" value="ZnF_BED"/>
    <property type="match status" value="1"/>
</dbReference>
<keyword evidence="2 4" id="KW-0863">Zinc-finger</keyword>
<gene>
    <name evidence="6" type="primary">ZBED1_1</name>
    <name evidence="6" type="ORF">g.5971</name>
</gene>
<reference evidence="6" key="1">
    <citation type="submission" date="2014-11" db="EMBL/GenBank/DDBJ databases">
        <authorList>
            <person name="Geib S."/>
        </authorList>
    </citation>
    <scope>NUCLEOTIDE SEQUENCE</scope>
</reference>
<dbReference type="SUPFAM" id="SSF57667">
    <property type="entry name" value="beta-beta-alpha zinc fingers"/>
    <property type="match status" value="1"/>
</dbReference>
<dbReference type="GO" id="GO:0008270">
    <property type="term" value="F:zinc ion binding"/>
    <property type="evidence" value="ECO:0007669"/>
    <property type="project" value="UniProtKB-KW"/>
</dbReference>
<evidence type="ECO:0000256" key="1">
    <source>
        <dbReference type="ARBA" id="ARBA00022723"/>
    </source>
</evidence>
<keyword evidence="1" id="KW-0479">Metal-binding</keyword>
<evidence type="ECO:0000256" key="4">
    <source>
        <dbReference type="PROSITE-ProRule" id="PRU00027"/>
    </source>
</evidence>
<evidence type="ECO:0000259" key="5">
    <source>
        <dbReference type="PROSITE" id="PS50808"/>
    </source>
</evidence>
<protein>
    <submittedName>
        <fullName evidence="6">Zinc finger BED domain-containing protein 1</fullName>
    </submittedName>
</protein>
<dbReference type="PROSITE" id="PS50808">
    <property type="entry name" value="ZF_BED"/>
    <property type="match status" value="1"/>
</dbReference>
<dbReference type="GeneID" id="105216772"/>
<name>A0A0A1WGG2_ZEUCU</name>
<organism evidence="6">
    <name type="scientific">Zeugodacus cucurbitae</name>
    <name type="common">Melon fruit fly</name>
    <name type="synonym">Bactrocera cucurbitae</name>
    <dbReference type="NCBI Taxonomy" id="28588"/>
    <lineage>
        <taxon>Eukaryota</taxon>
        <taxon>Metazoa</taxon>
        <taxon>Ecdysozoa</taxon>
        <taxon>Arthropoda</taxon>
        <taxon>Hexapoda</taxon>
        <taxon>Insecta</taxon>
        <taxon>Pterygota</taxon>
        <taxon>Neoptera</taxon>
        <taxon>Endopterygota</taxon>
        <taxon>Diptera</taxon>
        <taxon>Brachycera</taxon>
        <taxon>Muscomorpha</taxon>
        <taxon>Tephritoidea</taxon>
        <taxon>Tephritidae</taxon>
        <taxon>Zeugodacus</taxon>
        <taxon>Zeugodacus</taxon>
    </lineage>
</organism>
<dbReference type="InterPro" id="IPR003656">
    <property type="entry name" value="Znf_BED"/>
</dbReference>